<accession>A0A1N6NCL4</accession>
<keyword evidence="2" id="KW-1185">Reference proteome</keyword>
<sequence>MSLNTDPNFFTPGKRYFRAFSPGDDFYEALIDMHRDLSDEQSAMANARLILLLANHIGDISVLREAMKVAREGV</sequence>
<reference evidence="2" key="1">
    <citation type="submission" date="2017-01" db="EMBL/GenBank/DDBJ databases">
        <authorList>
            <person name="Varghese N."/>
            <person name="Submissions S."/>
        </authorList>
    </citation>
    <scope>NUCLEOTIDE SEQUENCE [LARGE SCALE GENOMIC DNA]</scope>
    <source>
        <strain evidence="2">ATCC 51758</strain>
    </source>
</reference>
<name>A0A1N6NCL4_9RHOO</name>
<dbReference type="STRING" id="34027.SAMN05421829_101233"/>
<protein>
    <recommendedName>
        <fullName evidence="3">Small subunit of monooxygenase</fullName>
    </recommendedName>
</protein>
<dbReference type="EMBL" id="FTMD01000001">
    <property type="protein sequence ID" value="SIP89805.1"/>
    <property type="molecule type" value="Genomic_DNA"/>
</dbReference>
<dbReference type="RefSeq" id="WP_076600263.1">
    <property type="nucleotide sequence ID" value="NZ_FTMD01000001.1"/>
</dbReference>
<evidence type="ECO:0000313" key="1">
    <source>
        <dbReference type="EMBL" id="SIP89805.1"/>
    </source>
</evidence>
<dbReference type="Pfam" id="PF10932">
    <property type="entry name" value="DUF2783"/>
    <property type="match status" value="1"/>
</dbReference>
<dbReference type="AlphaFoldDB" id="A0A1N6NCL4"/>
<dbReference type="Proteomes" id="UP000186819">
    <property type="component" value="Unassembled WGS sequence"/>
</dbReference>
<proteinExistence type="predicted"/>
<evidence type="ECO:0000313" key="2">
    <source>
        <dbReference type="Proteomes" id="UP000186819"/>
    </source>
</evidence>
<evidence type="ECO:0008006" key="3">
    <source>
        <dbReference type="Google" id="ProtNLM"/>
    </source>
</evidence>
<dbReference type="OrthoDB" id="6460891at2"/>
<organism evidence="1 2">
    <name type="scientific">Aromatoleum tolulyticum</name>
    <dbReference type="NCBI Taxonomy" id="34027"/>
    <lineage>
        <taxon>Bacteria</taxon>
        <taxon>Pseudomonadati</taxon>
        <taxon>Pseudomonadota</taxon>
        <taxon>Betaproteobacteria</taxon>
        <taxon>Rhodocyclales</taxon>
        <taxon>Rhodocyclaceae</taxon>
        <taxon>Aromatoleum</taxon>
    </lineage>
</organism>
<dbReference type="InterPro" id="IPR021233">
    <property type="entry name" value="DUF2783"/>
</dbReference>
<gene>
    <name evidence="1" type="ORF">SAMN05421829_101233</name>
</gene>